<evidence type="ECO:0000313" key="1">
    <source>
        <dbReference type="EMBL" id="QSO47763.1"/>
    </source>
</evidence>
<organism evidence="1 2">
    <name type="scientific">Alicyclobacillus mengziensis</name>
    <dbReference type="NCBI Taxonomy" id="2931921"/>
    <lineage>
        <taxon>Bacteria</taxon>
        <taxon>Bacillati</taxon>
        <taxon>Bacillota</taxon>
        <taxon>Bacilli</taxon>
        <taxon>Bacillales</taxon>
        <taxon>Alicyclobacillaceae</taxon>
        <taxon>Alicyclobacillus</taxon>
    </lineage>
</organism>
<evidence type="ECO:0000313" key="2">
    <source>
        <dbReference type="Proteomes" id="UP000663505"/>
    </source>
</evidence>
<dbReference type="RefSeq" id="WP_206657106.1">
    <property type="nucleotide sequence ID" value="NZ_CP071182.1"/>
</dbReference>
<proteinExistence type="predicted"/>
<dbReference type="KEGG" id="afx:JZ786_01550"/>
<protein>
    <submittedName>
        <fullName evidence="1">Uncharacterized protein</fullName>
    </submittedName>
</protein>
<dbReference type="EMBL" id="CP071182">
    <property type="protein sequence ID" value="QSO47763.1"/>
    <property type="molecule type" value="Genomic_DNA"/>
</dbReference>
<sequence>MNAANLTAEEMANLLAKELNRRFSSSELDSLARQTGFVQRSGKCTPQDFVSLCVFSTQSVATDSLVHLSIFITNIPVENTSKEQIHELYSLRLVQRMEQAGCKSHRYEKKTVFDILGVAYEQHRQKDKAT</sequence>
<gene>
    <name evidence="1" type="ORF">JZ786_01550</name>
</gene>
<accession>A0A9X7Z807</accession>
<keyword evidence="2" id="KW-1185">Reference proteome</keyword>
<name>A0A9X7Z807_9BACL</name>
<dbReference type="AlphaFoldDB" id="A0A9X7Z807"/>
<dbReference type="Proteomes" id="UP000663505">
    <property type="component" value="Chromosome"/>
</dbReference>
<reference evidence="1 2" key="1">
    <citation type="submission" date="2021-02" db="EMBL/GenBank/DDBJ databases">
        <title>Alicyclobacillus curvatus sp. nov. and Alicyclobacillus mengziensis sp. nov., two acidophilic bacteria isolated from acid mine drainage.</title>
        <authorList>
            <person name="Huang Y."/>
        </authorList>
    </citation>
    <scope>NUCLEOTIDE SEQUENCE [LARGE SCALE GENOMIC DNA]</scope>
    <source>
        <strain evidence="1 2">S30H14</strain>
    </source>
</reference>